<protein>
    <submittedName>
        <fullName evidence="2">Uncharacterized protein</fullName>
    </submittedName>
</protein>
<dbReference type="AlphaFoldDB" id="A0A848CL49"/>
<dbReference type="Proteomes" id="UP000522333">
    <property type="component" value="Unassembled WGS sequence"/>
</dbReference>
<evidence type="ECO:0000313" key="3">
    <source>
        <dbReference type="Proteomes" id="UP000522333"/>
    </source>
</evidence>
<feature type="region of interest" description="Disordered" evidence="1">
    <location>
        <begin position="75"/>
        <end position="97"/>
    </location>
</feature>
<name>A0A848CL49_9BACT</name>
<dbReference type="RefSeq" id="WP_168936369.1">
    <property type="nucleotide sequence ID" value="NZ_JABAFY010000062.1"/>
</dbReference>
<reference evidence="2 3" key="1">
    <citation type="submission" date="2020-04" db="EMBL/GenBank/DDBJ databases">
        <authorList>
            <person name="Hitch T.C.A."/>
            <person name="Wylensek D."/>
            <person name="Clavel T."/>
        </authorList>
    </citation>
    <scope>NUCLEOTIDE SEQUENCE [LARGE SCALE GENOMIC DNA]</scope>
    <source>
        <strain evidence="2 3">PG-251-APC-1</strain>
    </source>
</reference>
<feature type="compositionally biased region" description="Basic and acidic residues" evidence="1">
    <location>
        <begin position="83"/>
        <end position="97"/>
    </location>
</feature>
<accession>A0A848CL49</accession>
<organism evidence="2 3">
    <name type="scientific">Desulfovibrio piger</name>
    <dbReference type="NCBI Taxonomy" id="901"/>
    <lineage>
        <taxon>Bacteria</taxon>
        <taxon>Pseudomonadati</taxon>
        <taxon>Thermodesulfobacteriota</taxon>
        <taxon>Desulfovibrionia</taxon>
        <taxon>Desulfovibrionales</taxon>
        <taxon>Desulfovibrionaceae</taxon>
        <taxon>Desulfovibrio</taxon>
    </lineage>
</organism>
<comment type="caution">
    <text evidence="2">The sequence shown here is derived from an EMBL/GenBank/DDBJ whole genome shotgun (WGS) entry which is preliminary data.</text>
</comment>
<evidence type="ECO:0000256" key="1">
    <source>
        <dbReference type="SAM" id="MobiDB-lite"/>
    </source>
</evidence>
<evidence type="ECO:0000313" key="2">
    <source>
        <dbReference type="EMBL" id="NME53073.1"/>
    </source>
</evidence>
<dbReference type="EMBL" id="JABAFY010000062">
    <property type="protein sequence ID" value="NME53073.1"/>
    <property type="molecule type" value="Genomic_DNA"/>
</dbReference>
<gene>
    <name evidence="2" type="ORF">HF854_11245</name>
</gene>
<proteinExistence type="predicted"/>
<sequence>MQYTRRSVEFRLLREHVTATHAYRHGLGQWFGGRMLDVFLLLSVSSGLRDGARDDYLKNMREYLDAVSDLVSPFNRQDAGLPQRRDMPGRRQATDEDRTRYLGLMAAGMHSAGKQGFTSLKELRQAMDALKETINHISSATAGDSK</sequence>